<protein>
    <submittedName>
        <fullName evidence="2">STAS domain-containing protein</fullName>
    </submittedName>
</protein>
<feature type="domain" description="STAS" evidence="1">
    <location>
        <begin position="19"/>
        <end position="127"/>
    </location>
</feature>
<dbReference type="PROSITE" id="PS50801">
    <property type="entry name" value="STAS"/>
    <property type="match status" value="1"/>
</dbReference>
<gene>
    <name evidence="2" type="ORF">AB5J56_43345</name>
</gene>
<dbReference type="GO" id="GO:0043856">
    <property type="term" value="F:anti-sigma factor antagonist activity"/>
    <property type="evidence" value="ECO:0007669"/>
    <property type="project" value="TreeGrafter"/>
</dbReference>
<dbReference type="CDD" id="cd07043">
    <property type="entry name" value="STAS_anti-anti-sigma_factors"/>
    <property type="match status" value="1"/>
</dbReference>
<dbReference type="Gene3D" id="3.30.750.24">
    <property type="entry name" value="STAS domain"/>
    <property type="match status" value="1"/>
</dbReference>
<dbReference type="AlphaFoldDB" id="A0AB39PMX7"/>
<name>A0AB39PMX7_9ACTN</name>
<reference evidence="2" key="1">
    <citation type="submission" date="2024-07" db="EMBL/GenBank/DDBJ databases">
        <authorList>
            <person name="Yu S.T."/>
        </authorList>
    </citation>
    <scope>NUCLEOTIDE SEQUENCE</scope>
    <source>
        <strain evidence="2">R21</strain>
    </source>
</reference>
<evidence type="ECO:0000313" key="2">
    <source>
        <dbReference type="EMBL" id="XDQ31128.1"/>
    </source>
</evidence>
<proteinExistence type="predicted"/>
<organism evidence="2">
    <name type="scientific">Streptomyces sp. R21</name>
    <dbReference type="NCBI Taxonomy" id="3238627"/>
    <lineage>
        <taxon>Bacteria</taxon>
        <taxon>Bacillati</taxon>
        <taxon>Actinomycetota</taxon>
        <taxon>Actinomycetes</taxon>
        <taxon>Kitasatosporales</taxon>
        <taxon>Streptomycetaceae</taxon>
        <taxon>Streptomyces</taxon>
    </lineage>
</organism>
<dbReference type="InterPro" id="IPR002645">
    <property type="entry name" value="STAS_dom"/>
</dbReference>
<dbReference type="RefSeq" id="WP_369241734.1">
    <property type="nucleotide sequence ID" value="NZ_CP163435.1"/>
</dbReference>
<dbReference type="Pfam" id="PF01740">
    <property type="entry name" value="STAS"/>
    <property type="match status" value="1"/>
</dbReference>
<dbReference type="PANTHER" id="PTHR33495">
    <property type="entry name" value="ANTI-SIGMA FACTOR ANTAGONIST TM_1081-RELATED-RELATED"/>
    <property type="match status" value="1"/>
</dbReference>
<dbReference type="SUPFAM" id="SSF52091">
    <property type="entry name" value="SpoIIaa-like"/>
    <property type="match status" value="1"/>
</dbReference>
<sequence length="136" mass="14624">MSEHALERVTGMSWSPPGDHAQLYAADALLVVALHGDVDLAATLPVRPWIDSVAALRAPGYVVDLRAVTFIDSTGLGMVLRFRRRVVEADAAFGLLCDPGMLRLLRAHGTLDLLHPSTTLDEALADVTRTGDQCHA</sequence>
<dbReference type="InterPro" id="IPR036513">
    <property type="entry name" value="STAS_dom_sf"/>
</dbReference>
<dbReference type="PANTHER" id="PTHR33495:SF2">
    <property type="entry name" value="ANTI-SIGMA FACTOR ANTAGONIST TM_1081-RELATED"/>
    <property type="match status" value="1"/>
</dbReference>
<evidence type="ECO:0000259" key="1">
    <source>
        <dbReference type="PROSITE" id="PS50801"/>
    </source>
</evidence>
<dbReference type="EMBL" id="CP163435">
    <property type="protein sequence ID" value="XDQ31128.1"/>
    <property type="molecule type" value="Genomic_DNA"/>
</dbReference>
<accession>A0AB39PMX7</accession>